<comment type="caution">
    <text evidence="1">The sequence shown here is derived from an EMBL/GenBank/DDBJ whole genome shotgun (WGS) entry which is preliminary data.</text>
</comment>
<dbReference type="EMBL" id="BAAAXZ010000041">
    <property type="protein sequence ID" value="GAA2917087.1"/>
    <property type="molecule type" value="Genomic_DNA"/>
</dbReference>
<protein>
    <recommendedName>
        <fullName evidence="3">Calcineurin-like phosphoesterase domain-containing protein</fullName>
    </recommendedName>
</protein>
<dbReference type="InterPro" id="IPR029052">
    <property type="entry name" value="Metallo-depent_PP-like"/>
</dbReference>
<evidence type="ECO:0000313" key="2">
    <source>
        <dbReference type="Proteomes" id="UP001501102"/>
    </source>
</evidence>
<proteinExistence type="predicted"/>
<evidence type="ECO:0000313" key="1">
    <source>
        <dbReference type="EMBL" id="GAA2917087.1"/>
    </source>
</evidence>
<accession>A0ABN3WK01</accession>
<dbReference type="Proteomes" id="UP001501102">
    <property type="component" value="Unassembled WGS sequence"/>
</dbReference>
<sequence>MRRIVFISDLQMPLEHKRAHQALINFIHDWQADEVINIGDINDYTAPARWSAGKRAEYGMNVHQEADYTRRNHFEPVRAGYDGPYTLLGSNHGERPQKYLAERAPALYTPEEYREDRLLRLDDYGVSYKPLTYEFAPGWVATHGHARGISLARHAGGTALNAARKLGRSVVMGHTHRAGIIHETSGISASHTLTGVEIGHLMDVRKATYLGPARLANWQRSFAIAYVQGKHVTPHIIPVRSDGSFIVEGDRYK</sequence>
<name>A0ABN3WK01_STRTU</name>
<evidence type="ECO:0008006" key="3">
    <source>
        <dbReference type="Google" id="ProtNLM"/>
    </source>
</evidence>
<organism evidence="1 2">
    <name type="scientific">Streptomyces thioluteus</name>
    <dbReference type="NCBI Taxonomy" id="66431"/>
    <lineage>
        <taxon>Bacteria</taxon>
        <taxon>Bacillati</taxon>
        <taxon>Actinomycetota</taxon>
        <taxon>Actinomycetes</taxon>
        <taxon>Kitasatosporales</taxon>
        <taxon>Streptomycetaceae</taxon>
        <taxon>Streptomyces</taxon>
    </lineage>
</organism>
<gene>
    <name evidence="1" type="ORF">GCM10020221_11500</name>
</gene>
<keyword evidence="2" id="KW-1185">Reference proteome</keyword>
<reference evidence="1 2" key="1">
    <citation type="journal article" date="2019" name="Int. J. Syst. Evol. Microbiol.">
        <title>The Global Catalogue of Microorganisms (GCM) 10K type strain sequencing project: providing services to taxonomists for standard genome sequencing and annotation.</title>
        <authorList>
            <consortium name="The Broad Institute Genomics Platform"/>
            <consortium name="The Broad Institute Genome Sequencing Center for Infectious Disease"/>
            <person name="Wu L."/>
            <person name="Ma J."/>
        </authorList>
    </citation>
    <scope>NUCLEOTIDE SEQUENCE [LARGE SCALE GENOMIC DNA]</scope>
    <source>
        <strain evidence="1 2">JCM 4087</strain>
    </source>
</reference>
<dbReference type="SUPFAM" id="SSF56300">
    <property type="entry name" value="Metallo-dependent phosphatases"/>
    <property type="match status" value="1"/>
</dbReference>